<dbReference type="Proteomes" id="UP000001351">
    <property type="component" value="Chromosome"/>
</dbReference>
<evidence type="ECO:0000313" key="3">
    <source>
        <dbReference type="Proteomes" id="UP000001351"/>
    </source>
</evidence>
<dbReference type="EMBL" id="CP002271">
    <property type="protein sequence ID" value="ADO74595.1"/>
    <property type="molecule type" value="Genomic_DNA"/>
</dbReference>
<dbReference type="KEGG" id="sur:STAUR_6838"/>
<accession>E3FSX1</accession>
<sequence length="63" mass="6722">MAQHLSLDAGRQPGDGLPCRSLRPEEGTAMKRKVLALQQLSSGKTQQESAVLGSALSLLLCHH</sequence>
<name>E3FSX1_STIAD</name>
<protein>
    <submittedName>
        <fullName evidence="2">Uncharacterized protein</fullName>
    </submittedName>
</protein>
<evidence type="ECO:0000313" key="2">
    <source>
        <dbReference type="EMBL" id="ADO74595.1"/>
    </source>
</evidence>
<reference evidence="2 3" key="1">
    <citation type="journal article" date="2011" name="Mol. Biol. Evol.">
        <title>Comparative genomic analysis of fruiting body formation in Myxococcales.</title>
        <authorList>
            <person name="Huntley S."/>
            <person name="Hamann N."/>
            <person name="Wegener-Feldbrugge S."/>
            <person name="Treuner-Lange A."/>
            <person name="Kube M."/>
            <person name="Reinhardt R."/>
            <person name="Klages S."/>
            <person name="Muller R."/>
            <person name="Ronning C.M."/>
            <person name="Nierman W.C."/>
            <person name="Sogaard-Andersen L."/>
        </authorList>
    </citation>
    <scope>NUCLEOTIDE SEQUENCE [LARGE SCALE GENOMIC DNA]</scope>
    <source>
        <strain evidence="2 3">DW4/3-1</strain>
    </source>
</reference>
<proteinExistence type="predicted"/>
<dbReference type="HOGENOM" id="CLU_2883768_0_0_7"/>
<dbReference type="STRING" id="378806.STAUR_6838"/>
<feature type="region of interest" description="Disordered" evidence="1">
    <location>
        <begin position="1"/>
        <end position="25"/>
    </location>
</feature>
<dbReference type="AlphaFoldDB" id="E3FSX1"/>
<keyword evidence="3" id="KW-1185">Reference proteome</keyword>
<gene>
    <name evidence="2" type="ordered locus">STAUR_6838</name>
</gene>
<organism evidence="2 3">
    <name type="scientific">Stigmatella aurantiaca (strain DW4/3-1)</name>
    <dbReference type="NCBI Taxonomy" id="378806"/>
    <lineage>
        <taxon>Bacteria</taxon>
        <taxon>Pseudomonadati</taxon>
        <taxon>Myxococcota</taxon>
        <taxon>Myxococcia</taxon>
        <taxon>Myxococcales</taxon>
        <taxon>Cystobacterineae</taxon>
        <taxon>Archangiaceae</taxon>
        <taxon>Stigmatella</taxon>
    </lineage>
</organism>
<evidence type="ECO:0000256" key="1">
    <source>
        <dbReference type="SAM" id="MobiDB-lite"/>
    </source>
</evidence>